<accession>A0AC60QB91</accession>
<protein>
    <submittedName>
        <fullName evidence="1">Uncharacterized protein</fullName>
    </submittedName>
</protein>
<reference evidence="1 2" key="1">
    <citation type="journal article" date="2020" name="Cell">
        <title>Large-Scale Comparative Analyses of Tick Genomes Elucidate Their Genetic Diversity and Vector Capacities.</title>
        <authorList>
            <consortium name="Tick Genome and Microbiome Consortium (TIGMIC)"/>
            <person name="Jia N."/>
            <person name="Wang J."/>
            <person name="Shi W."/>
            <person name="Du L."/>
            <person name="Sun Y."/>
            <person name="Zhan W."/>
            <person name="Jiang J.F."/>
            <person name="Wang Q."/>
            <person name="Zhang B."/>
            <person name="Ji P."/>
            <person name="Bell-Sakyi L."/>
            <person name="Cui X.M."/>
            <person name="Yuan T.T."/>
            <person name="Jiang B.G."/>
            <person name="Yang W.F."/>
            <person name="Lam T.T."/>
            <person name="Chang Q.C."/>
            <person name="Ding S.J."/>
            <person name="Wang X.J."/>
            <person name="Zhu J.G."/>
            <person name="Ruan X.D."/>
            <person name="Zhao L."/>
            <person name="Wei J.T."/>
            <person name="Ye R.Z."/>
            <person name="Que T.C."/>
            <person name="Du C.H."/>
            <person name="Zhou Y.H."/>
            <person name="Cheng J.X."/>
            <person name="Dai P.F."/>
            <person name="Guo W.B."/>
            <person name="Han X.H."/>
            <person name="Huang E.J."/>
            <person name="Li L.F."/>
            <person name="Wei W."/>
            <person name="Gao Y.C."/>
            <person name="Liu J.Z."/>
            <person name="Shao H.Z."/>
            <person name="Wang X."/>
            <person name="Wang C.C."/>
            <person name="Yang T.C."/>
            <person name="Huo Q.B."/>
            <person name="Li W."/>
            <person name="Chen H.Y."/>
            <person name="Chen S.E."/>
            <person name="Zhou L.G."/>
            <person name="Ni X.B."/>
            <person name="Tian J.H."/>
            <person name="Sheng Y."/>
            <person name="Liu T."/>
            <person name="Pan Y.S."/>
            <person name="Xia L.Y."/>
            <person name="Li J."/>
            <person name="Zhao F."/>
            <person name="Cao W.C."/>
        </authorList>
    </citation>
    <scope>NUCLEOTIDE SEQUENCE [LARGE SCALE GENOMIC DNA]</scope>
    <source>
        <strain evidence="1">Iper-2018</strain>
    </source>
</reference>
<name>A0AC60QB91_IXOPE</name>
<proteinExistence type="predicted"/>
<evidence type="ECO:0000313" key="1">
    <source>
        <dbReference type="EMBL" id="KAG0431303.1"/>
    </source>
</evidence>
<evidence type="ECO:0000313" key="2">
    <source>
        <dbReference type="Proteomes" id="UP000805193"/>
    </source>
</evidence>
<keyword evidence="2" id="KW-1185">Reference proteome</keyword>
<sequence length="432" mass="47968">MPDGTAPRRTVDFLAGPSAARGHASPAGRRPLRSARDNRSLRGTRFAVEGGEAGASTSSYEPHDPSSCREDTQWNGRFRTLLDSNPGGLLEDCSRGSWRDWWLAAGLIDWYGGADGRLETEMRNVTGDWDGGKATEDHRILHGTGCRRSRNVKGTGYFQYMGSTRHHSYMARTGCRRSMGGNRVRRDRTGIRGRKNRTGSRGRMARNDAGGRSTQSCREHLKDAVEDWALPYMGAAGLQPTLHVPGWPSEDHDKVVECVATEQFFRELPEAVMFWVQERLSETNLLKAAELAEEHAMRRGLQDDSSGKAQRDKEGDSGYPLEPWLMTPVPGRPALGTQAGQYNQAHASMRAVVERCIVLLKSRFRCLHRHRTLYHYPKIAGTIVAACAVLHDVCLCSGEAELEPQSDSDSSSDVDDDEEESADAAREWRGLQ</sequence>
<dbReference type="Proteomes" id="UP000805193">
    <property type="component" value="Unassembled WGS sequence"/>
</dbReference>
<dbReference type="EMBL" id="JABSTQ010009237">
    <property type="protein sequence ID" value="KAG0431303.1"/>
    <property type="molecule type" value="Genomic_DNA"/>
</dbReference>
<gene>
    <name evidence="1" type="ORF">HPB47_021900</name>
</gene>
<organism evidence="1 2">
    <name type="scientific">Ixodes persulcatus</name>
    <name type="common">Taiga tick</name>
    <dbReference type="NCBI Taxonomy" id="34615"/>
    <lineage>
        <taxon>Eukaryota</taxon>
        <taxon>Metazoa</taxon>
        <taxon>Ecdysozoa</taxon>
        <taxon>Arthropoda</taxon>
        <taxon>Chelicerata</taxon>
        <taxon>Arachnida</taxon>
        <taxon>Acari</taxon>
        <taxon>Parasitiformes</taxon>
        <taxon>Ixodida</taxon>
        <taxon>Ixodoidea</taxon>
        <taxon>Ixodidae</taxon>
        <taxon>Ixodinae</taxon>
        <taxon>Ixodes</taxon>
    </lineage>
</organism>
<comment type="caution">
    <text evidence="1">The sequence shown here is derived from an EMBL/GenBank/DDBJ whole genome shotgun (WGS) entry which is preliminary data.</text>
</comment>